<organism evidence="4 5">
    <name type="scientific">Symbiodinium necroappetens</name>
    <dbReference type="NCBI Taxonomy" id="1628268"/>
    <lineage>
        <taxon>Eukaryota</taxon>
        <taxon>Sar</taxon>
        <taxon>Alveolata</taxon>
        <taxon>Dinophyceae</taxon>
        <taxon>Suessiales</taxon>
        <taxon>Symbiodiniaceae</taxon>
        <taxon>Symbiodinium</taxon>
    </lineage>
</organism>
<evidence type="ECO:0000313" key="5">
    <source>
        <dbReference type="Proteomes" id="UP000601435"/>
    </source>
</evidence>
<gene>
    <name evidence="4" type="primary">Pol</name>
    <name evidence="4" type="ORF">SNEC2469_LOCUS19652</name>
</gene>
<dbReference type="SUPFAM" id="SSF56672">
    <property type="entry name" value="DNA/RNA polymerases"/>
    <property type="match status" value="1"/>
</dbReference>
<evidence type="ECO:0000256" key="2">
    <source>
        <dbReference type="SAM" id="MobiDB-lite"/>
    </source>
</evidence>
<dbReference type="GO" id="GO:0008270">
    <property type="term" value="F:zinc ion binding"/>
    <property type="evidence" value="ECO:0007669"/>
    <property type="project" value="UniProtKB-KW"/>
</dbReference>
<reference evidence="4" key="1">
    <citation type="submission" date="2021-02" db="EMBL/GenBank/DDBJ databases">
        <authorList>
            <person name="Dougan E. K."/>
            <person name="Rhodes N."/>
            <person name="Thang M."/>
            <person name="Chan C."/>
        </authorList>
    </citation>
    <scope>NUCLEOTIDE SEQUENCE</scope>
</reference>
<keyword evidence="5" id="KW-1185">Reference proteome</keyword>
<dbReference type="PROSITE" id="PS50157">
    <property type="entry name" value="ZINC_FINGER_C2H2_2"/>
    <property type="match status" value="1"/>
</dbReference>
<dbReference type="InterPro" id="IPR038765">
    <property type="entry name" value="Papain-like_cys_pep_sf"/>
</dbReference>
<proteinExistence type="predicted"/>
<feature type="compositionally biased region" description="Polar residues" evidence="2">
    <location>
        <begin position="1410"/>
        <end position="1419"/>
    </location>
</feature>
<dbReference type="SMART" id="SM00355">
    <property type="entry name" value="ZnF_C2H2"/>
    <property type="match status" value="2"/>
</dbReference>
<evidence type="ECO:0000313" key="4">
    <source>
        <dbReference type="EMBL" id="CAE7683045.1"/>
    </source>
</evidence>
<protein>
    <submittedName>
        <fullName evidence="4">Pol protein</fullName>
    </submittedName>
</protein>
<evidence type="ECO:0000256" key="1">
    <source>
        <dbReference type="PROSITE-ProRule" id="PRU00042"/>
    </source>
</evidence>
<dbReference type="Gene3D" id="3.30.160.60">
    <property type="entry name" value="Classic Zinc Finger"/>
    <property type="match status" value="1"/>
</dbReference>
<dbReference type="Proteomes" id="UP000601435">
    <property type="component" value="Unassembled WGS sequence"/>
</dbReference>
<name>A0A812WFU2_9DINO</name>
<feature type="region of interest" description="Disordered" evidence="2">
    <location>
        <begin position="1317"/>
        <end position="1419"/>
    </location>
</feature>
<comment type="caution">
    <text evidence="4">The sequence shown here is derived from an EMBL/GenBank/DDBJ whole genome shotgun (WGS) entry which is preliminary data.</text>
</comment>
<feature type="compositionally biased region" description="Polar residues" evidence="2">
    <location>
        <begin position="790"/>
        <end position="799"/>
    </location>
</feature>
<feature type="non-terminal residue" evidence="4">
    <location>
        <position position="1"/>
    </location>
</feature>
<keyword evidence="1" id="KW-0479">Metal-binding</keyword>
<dbReference type="InterPro" id="IPR043502">
    <property type="entry name" value="DNA/RNA_pol_sf"/>
</dbReference>
<dbReference type="Pfam" id="PF00078">
    <property type="entry name" value="RVT_1"/>
    <property type="match status" value="1"/>
</dbReference>
<keyword evidence="1" id="KW-0863">Zinc-finger</keyword>
<feature type="compositionally biased region" description="Polar residues" evidence="2">
    <location>
        <begin position="1377"/>
        <end position="1389"/>
    </location>
</feature>
<feature type="compositionally biased region" description="Basic and acidic residues" evidence="2">
    <location>
        <begin position="757"/>
        <end position="772"/>
    </location>
</feature>
<keyword evidence="1" id="KW-0862">Zinc</keyword>
<dbReference type="Gene3D" id="3.90.70.10">
    <property type="entry name" value="Cysteine proteinases"/>
    <property type="match status" value="1"/>
</dbReference>
<dbReference type="PROSITE" id="PS00028">
    <property type="entry name" value="ZINC_FINGER_C2H2_1"/>
    <property type="match status" value="1"/>
</dbReference>
<feature type="domain" description="C2H2-type" evidence="3">
    <location>
        <begin position="559"/>
        <end position="587"/>
    </location>
</feature>
<accession>A0A812WFU2</accession>
<feature type="compositionally biased region" description="Polar residues" evidence="2">
    <location>
        <begin position="1327"/>
        <end position="1337"/>
    </location>
</feature>
<feature type="region of interest" description="Disordered" evidence="2">
    <location>
        <begin position="751"/>
        <end position="810"/>
    </location>
</feature>
<dbReference type="EMBL" id="CAJNJA010033719">
    <property type="protein sequence ID" value="CAE7683045.1"/>
    <property type="molecule type" value="Genomic_DNA"/>
</dbReference>
<sequence>ELVAWLDLEDRYGGVLIMLNSRVFEEPSVQEIYPGDFNAQLMVQRPHVGTTCCQPGEGACDAFSQAQALQSTVHQELAKIESTELHQVRHSINSALLDAVEKHFPHSKPADNRLSAQGEFRASAKHTWQLYREMKAAYTVTAHSVFRQWQAAAAFMKASKALRHAAICAVHADDPAAICMTEGLAISDQAVQQELQKLGSIAGLLGPALRQHFQDLPQYAYAKSRDAILRVHMHFEEVGDCLRENQINRPNIGRHTTTNGLKQGCCIAPFLWSFYTVAVMHTLRDKLGSEWLQQALVLFADDHWCQWIIKSKADFEHCLAQLTVVLETLLDFKMSVNYKKTAVLLRLEGKQAKAVMREHTRKKNGETSLCIMVKGQEQLIPVKETHEHLGTKVTYHHRLDRNLGHRLQSGQAKYQALRKVLNGHHSLHVNYRLRLWAACVQTSKHYSLPAVGLTRSGLEKLTTASTKQIRAIQKLPSHLTRTTNNQVWQQAGMLKPGQALLQALQRFRAALQRRTSSVPDITTRADVHIYVARLEANLSALLQQQEMQDAQLPVDSMDIPCPYCDEVFSTENAMRIHSQLAHQDLPPRAASSPTQFVPRLHACGGPQCRLCLRTFYKWQNLKEHIESGACDKLGGESLTKHPVKVDAQAVAVQPSRESNPPDSATGVSQNVPLFERVRFAQQRHDWESLLRDPSLHSDLQSHCTLCHMWIASFRHVKQHICKVQMTDPSQGLNPEADIFAFCSPTLLQSKQTRTQQLRKEQEAEVDSGEPKESTQPPKRPRPEPNPLIASRQSAASNPRRQQRPPKGQSLSAEARLMAKLLIYHEDQLAAQRMDKDFVLFMRQDYASIIPNLHAISVEWHAKKEEGVEGLTSSLRTLLLACLVKEMLARVQKMASTQEGQEKLQRTKWMDLDQQWTFLRWCHKTKKLVVDDNKPSLSHTELVRQLTFLLENLRGDVIHKFHSTKGLDQVEENASNLPSVTFLLGTGRTSSRDARGSVQAAGLFGLAADRSINEAGRPSASTSGQAIGQDALRQVSDEAIAVQQLPGAIPHVHRDAWHIPNFSLLNSGNHCYAISFMYSLDIAMHRAHQSEHSPAVLQCLQGYHRVKVFHHLGFLALGWQEPERQHDVTEFIDFLHPKLFPRSFLGAWQGRSLDDDAVMQRTEDNPSSLCIGLGALPKHSPDVQSLINRYAQEFRQALMQKAPWLFLQLPRFRHQAGRIAKAKQCYALPVTVKVPIFRDNHTMAVQWQPYSVVALICHRGATPSSGHYYVVTPGQRGYLALDDDKKPADVGADTLKQVSRDMYVIVLALSSEASHSVAGGDAQHDLHSYSQQEATAPTASGHGFHLAEVHGPPRRGMDCQSDLPAGSASPSDVPRYGNSATTPQQLTVSDLPSHAQPAPPGTAARVEKLAQQVQTNSAAD</sequence>
<evidence type="ECO:0000259" key="3">
    <source>
        <dbReference type="PROSITE" id="PS50157"/>
    </source>
</evidence>
<dbReference type="SUPFAM" id="SSF54001">
    <property type="entry name" value="Cysteine proteinases"/>
    <property type="match status" value="1"/>
</dbReference>
<dbReference type="InterPro" id="IPR000477">
    <property type="entry name" value="RT_dom"/>
</dbReference>
<dbReference type="OrthoDB" id="426665at2759"/>
<dbReference type="InterPro" id="IPR013087">
    <property type="entry name" value="Znf_C2H2_type"/>
</dbReference>